<gene>
    <name evidence="3" type="ORF">SAMN05660453_0721</name>
</gene>
<feature type="transmembrane region" description="Helical" evidence="1">
    <location>
        <begin position="280"/>
        <end position="297"/>
    </location>
</feature>
<keyword evidence="1" id="KW-0812">Transmembrane</keyword>
<feature type="transmembrane region" description="Helical" evidence="1">
    <location>
        <begin position="100"/>
        <end position="122"/>
    </location>
</feature>
<keyword evidence="1" id="KW-1133">Transmembrane helix</keyword>
<dbReference type="STRING" id="283737.SAMN05660453_0721"/>
<feature type="transmembrane region" description="Helical" evidence="1">
    <location>
        <begin position="76"/>
        <end position="93"/>
    </location>
</feature>
<dbReference type="PANTHER" id="PTHR14969">
    <property type="entry name" value="SPHINGOSINE-1-PHOSPHATE PHOSPHOHYDROLASE"/>
    <property type="match status" value="1"/>
</dbReference>
<feature type="transmembrane region" description="Helical" evidence="1">
    <location>
        <begin position="257"/>
        <end position="274"/>
    </location>
</feature>
<dbReference type="CDD" id="cd03396">
    <property type="entry name" value="PAP2_like_6"/>
    <property type="match status" value="1"/>
</dbReference>
<evidence type="ECO:0000259" key="2">
    <source>
        <dbReference type="SMART" id="SM00014"/>
    </source>
</evidence>
<feature type="transmembrane region" description="Helical" evidence="1">
    <location>
        <begin position="227"/>
        <end position="245"/>
    </location>
</feature>
<feature type="transmembrane region" description="Helical" evidence="1">
    <location>
        <begin position="142"/>
        <end position="160"/>
    </location>
</feature>
<dbReference type="SUPFAM" id="SSF48317">
    <property type="entry name" value="Acid phosphatase/Vanadium-dependent haloperoxidase"/>
    <property type="match status" value="1"/>
</dbReference>
<feature type="transmembrane region" description="Helical" evidence="1">
    <location>
        <begin position="172"/>
        <end position="192"/>
    </location>
</feature>
<keyword evidence="1" id="KW-0472">Membrane</keyword>
<dbReference type="Gene3D" id="1.20.144.10">
    <property type="entry name" value="Phosphatidic acid phosphatase type 2/haloperoxidase"/>
    <property type="match status" value="1"/>
</dbReference>
<dbReference type="EMBL" id="FOLI01000002">
    <property type="protein sequence ID" value="SFB95870.1"/>
    <property type="molecule type" value="Genomic_DNA"/>
</dbReference>
<feature type="domain" description="Phosphatidic acid phosphatase type 2/haloperoxidase" evidence="2">
    <location>
        <begin position="179"/>
        <end position="299"/>
    </location>
</feature>
<evidence type="ECO:0000256" key="1">
    <source>
        <dbReference type="SAM" id="Phobius"/>
    </source>
</evidence>
<evidence type="ECO:0000313" key="4">
    <source>
        <dbReference type="Proteomes" id="UP000199376"/>
    </source>
</evidence>
<dbReference type="InterPro" id="IPR000326">
    <property type="entry name" value="PAP2/HPO"/>
</dbReference>
<reference evidence="3 4" key="1">
    <citation type="submission" date="2016-10" db="EMBL/GenBank/DDBJ databases">
        <authorList>
            <person name="de Groot N.N."/>
        </authorList>
    </citation>
    <scope>NUCLEOTIDE SEQUENCE [LARGE SCALE GENOMIC DNA]</scope>
    <source>
        <strain evidence="3 4">DSM 19113</strain>
    </source>
</reference>
<dbReference type="SMART" id="SM00014">
    <property type="entry name" value="acidPPc"/>
    <property type="match status" value="1"/>
</dbReference>
<dbReference type="PANTHER" id="PTHR14969:SF13">
    <property type="entry name" value="AT30094P"/>
    <property type="match status" value="1"/>
</dbReference>
<evidence type="ECO:0000313" key="3">
    <source>
        <dbReference type="EMBL" id="SFB95870.1"/>
    </source>
</evidence>
<organism evidence="3 4">
    <name type="scientific">Fructobacillus durionis</name>
    <dbReference type="NCBI Taxonomy" id="283737"/>
    <lineage>
        <taxon>Bacteria</taxon>
        <taxon>Bacillati</taxon>
        <taxon>Bacillota</taxon>
        <taxon>Bacilli</taxon>
        <taxon>Lactobacillales</taxon>
        <taxon>Lactobacillaceae</taxon>
        <taxon>Fructobacillus</taxon>
    </lineage>
</organism>
<sequence>MYHSENQFSNSSTFSLGKEFHTKRYEKKIFISFLFVTLSVLIFAAFFDQDVTRLVMNRSSLVGDFFQKYGTKGPNIVLFSCFEIIAWTIYCSKRARLERLLLTATFLIFAMHQVLLGVNGYFAYTLARLLNENIKTVADVGLQEWIAAFAFTVVISYFFYRYVEQQEGAERAYLLKAAVFGIALVFIVSVIIGDLKLHWGRYRPFQMDANMSQFTPWYQPNGSNGHFSFPSGHTTSGWLLVYLTFLLPRSYRQAQKYVLILTVILAVTIALSRVRYGAHWLSDVTAASLIVGSMIFITSRVLKAHLIEEALPNS</sequence>
<dbReference type="InterPro" id="IPR036938">
    <property type="entry name" value="PAP2/HPO_sf"/>
</dbReference>
<keyword evidence="4" id="KW-1185">Reference proteome</keyword>
<proteinExistence type="predicted"/>
<accession>A0A1I1FFM4</accession>
<protein>
    <submittedName>
        <fullName evidence="3">Membrane-associated phospholipid phosphatase</fullName>
    </submittedName>
</protein>
<feature type="transmembrane region" description="Helical" evidence="1">
    <location>
        <begin position="29"/>
        <end position="47"/>
    </location>
</feature>
<dbReference type="Pfam" id="PF01569">
    <property type="entry name" value="PAP2"/>
    <property type="match status" value="1"/>
</dbReference>
<dbReference type="AlphaFoldDB" id="A0A1I1FFM4"/>
<dbReference type="Proteomes" id="UP000199376">
    <property type="component" value="Unassembled WGS sequence"/>
</dbReference>
<name>A0A1I1FFM4_9LACO</name>